<keyword evidence="3" id="KW-1185">Reference proteome</keyword>
<dbReference type="STRING" id="1231336.L248_0725"/>
<proteinExistence type="predicted"/>
<accession>U4TRZ3</accession>
<reference evidence="3" key="1">
    <citation type="journal article" date="2013" name="Genome Announc.">
        <title>Whole-Genome Sequencing of Lactobacillus shenzhenensis Strain LY-73T.</title>
        <authorList>
            <person name="Lin Z."/>
            <person name="Liu Z."/>
            <person name="Yang R."/>
            <person name="Zou Y."/>
            <person name="Wan D."/>
            <person name="Chen J."/>
            <person name="Guo M."/>
            <person name="Zhao J."/>
            <person name="Fang C."/>
            <person name="Yang R."/>
            <person name="Liu F."/>
        </authorList>
    </citation>
    <scope>NUCLEOTIDE SEQUENCE [LARGE SCALE GENOMIC DNA]</scope>
    <source>
        <strain evidence="3">LY-73</strain>
    </source>
</reference>
<name>U4TRZ3_9LACO</name>
<feature type="domain" description="DUF1659" evidence="1">
    <location>
        <begin position="8"/>
        <end position="69"/>
    </location>
</feature>
<dbReference type="HOGENOM" id="CLU_2700171_0_0_9"/>
<protein>
    <recommendedName>
        <fullName evidence="1">DUF1659 domain-containing protein</fullName>
    </recommendedName>
</protein>
<evidence type="ECO:0000259" key="1">
    <source>
        <dbReference type="Pfam" id="PF07872"/>
    </source>
</evidence>
<organism evidence="2 3">
    <name type="scientific">Schleiferilactobacillus shenzhenensis LY-73</name>
    <dbReference type="NCBI Taxonomy" id="1231336"/>
    <lineage>
        <taxon>Bacteria</taxon>
        <taxon>Bacillati</taxon>
        <taxon>Bacillota</taxon>
        <taxon>Bacilli</taxon>
        <taxon>Lactobacillales</taxon>
        <taxon>Lactobacillaceae</taxon>
        <taxon>Schleiferilactobacillus</taxon>
    </lineage>
</organism>
<dbReference type="AlphaFoldDB" id="U4TRZ3"/>
<gene>
    <name evidence="2" type="ORF">L248_0725</name>
</gene>
<dbReference type="Proteomes" id="UP000030647">
    <property type="component" value="Unassembled WGS sequence"/>
</dbReference>
<dbReference type="Pfam" id="PF07872">
    <property type="entry name" value="DUF1659"/>
    <property type="match status" value="1"/>
</dbReference>
<dbReference type="eggNOG" id="ENOG5030AIA">
    <property type="taxonomic scope" value="Bacteria"/>
</dbReference>
<dbReference type="InterPro" id="IPR012454">
    <property type="entry name" value="DUF1659"/>
</dbReference>
<dbReference type="EMBL" id="KI271594">
    <property type="protein sequence ID" value="ERL64668.1"/>
    <property type="molecule type" value="Genomic_DNA"/>
</dbReference>
<evidence type="ECO:0000313" key="3">
    <source>
        <dbReference type="Proteomes" id="UP000030647"/>
    </source>
</evidence>
<sequence length="73" mass="7935">MEETTMAKTWLSSSVEFSLTNDSYKDGVLDRRLNNIAEDATADQLLAVGNAFKTLHAGDVLTATTLTTKEQIA</sequence>
<evidence type="ECO:0000313" key="2">
    <source>
        <dbReference type="EMBL" id="ERL64668.1"/>
    </source>
</evidence>